<dbReference type="Proteomes" id="UP000309667">
    <property type="component" value="Unassembled WGS sequence"/>
</dbReference>
<evidence type="ECO:0000313" key="3">
    <source>
        <dbReference type="Proteomes" id="UP000309667"/>
    </source>
</evidence>
<protein>
    <submittedName>
        <fullName evidence="2">TfoX/Sxy family protein</fullName>
    </submittedName>
</protein>
<gene>
    <name evidence="2" type="ORF">E9677_21925</name>
</gene>
<organism evidence="2 3">
    <name type="scientific">Rhizobium rhizophilum</name>
    <dbReference type="NCBI Taxonomy" id="1850373"/>
    <lineage>
        <taxon>Bacteria</taxon>
        <taxon>Pseudomonadati</taxon>
        <taxon>Pseudomonadota</taxon>
        <taxon>Alphaproteobacteria</taxon>
        <taxon>Hyphomicrobiales</taxon>
        <taxon>Rhizobiaceae</taxon>
        <taxon>Rhizobium/Agrobacterium group</taxon>
        <taxon>Rhizobium</taxon>
    </lineage>
</organism>
<dbReference type="InterPro" id="IPR047525">
    <property type="entry name" value="TfoX-like"/>
</dbReference>
<dbReference type="PANTHER" id="PTHR36121">
    <property type="entry name" value="PROTEIN SXY"/>
    <property type="match status" value="1"/>
</dbReference>
<dbReference type="PANTHER" id="PTHR36121:SF1">
    <property type="entry name" value="PROTEIN SXY"/>
    <property type="match status" value="1"/>
</dbReference>
<accession>A0ABY2QNW2</accession>
<keyword evidence="3" id="KW-1185">Reference proteome</keyword>
<dbReference type="RefSeq" id="WP_136560189.1">
    <property type="nucleotide sequence ID" value="NZ_STGT01000006.1"/>
</dbReference>
<evidence type="ECO:0000259" key="1">
    <source>
        <dbReference type="Pfam" id="PF04993"/>
    </source>
</evidence>
<sequence>MDNAAIEEMFEGVGPVTIRRMFGGKGIYARGTIFALELRGELMLKGDAESAPMLEEAGATRWRYEGRSGKPVAMPYWTVPDEALDDPDMMAKWARIALDAAIRVTERESDQRK</sequence>
<reference evidence="2 3" key="1">
    <citation type="submission" date="2019-04" db="EMBL/GenBank/DDBJ databases">
        <title>Genome sequence of strain 7209-2.</title>
        <authorList>
            <person name="Gao J."/>
            <person name="Sun J."/>
        </authorList>
    </citation>
    <scope>NUCLEOTIDE SEQUENCE [LARGE SCALE GENOMIC DNA]</scope>
    <source>
        <strain evidence="2 3">7209-2</strain>
    </source>
</reference>
<dbReference type="InterPro" id="IPR007076">
    <property type="entry name" value="TfoX_N"/>
</dbReference>
<dbReference type="Gene3D" id="3.30.1460.30">
    <property type="entry name" value="YgaC/TfoX-N like chaperone"/>
    <property type="match status" value="1"/>
</dbReference>
<evidence type="ECO:0000313" key="2">
    <source>
        <dbReference type="EMBL" id="THV11016.1"/>
    </source>
</evidence>
<dbReference type="EMBL" id="STGT01000006">
    <property type="protein sequence ID" value="THV11016.1"/>
    <property type="molecule type" value="Genomic_DNA"/>
</dbReference>
<dbReference type="Pfam" id="PF04993">
    <property type="entry name" value="TfoX_N"/>
    <property type="match status" value="1"/>
</dbReference>
<comment type="caution">
    <text evidence="2">The sequence shown here is derived from an EMBL/GenBank/DDBJ whole genome shotgun (WGS) entry which is preliminary data.</text>
</comment>
<name>A0ABY2QNW2_9HYPH</name>
<proteinExistence type="predicted"/>
<feature type="domain" description="TfoX N-terminal" evidence="1">
    <location>
        <begin position="8"/>
        <end position="101"/>
    </location>
</feature>
<dbReference type="SUPFAM" id="SSF159894">
    <property type="entry name" value="YgaC/TfoX-N like"/>
    <property type="match status" value="1"/>
</dbReference>